<evidence type="ECO:0000256" key="1">
    <source>
        <dbReference type="ARBA" id="ARBA00022741"/>
    </source>
</evidence>
<gene>
    <name evidence="4" type="ORF">Q2100_28400</name>
</gene>
<evidence type="ECO:0000313" key="4">
    <source>
        <dbReference type="EMBL" id="MDO3639696.1"/>
    </source>
</evidence>
<dbReference type="SUPFAM" id="SSF53067">
    <property type="entry name" value="Actin-like ATPase domain"/>
    <property type="match status" value="1"/>
</dbReference>
<keyword evidence="3" id="KW-0143">Chaperone</keyword>
<keyword evidence="1" id="KW-0547">Nucleotide-binding</keyword>
<reference evidence="4" key="1">
    <citation type="submission" date="2023-07" db="EMBL/GenBank/DDBJ databases">
        <title>Mycolicibacterium sp. nov., a novel bacterial species.</title>
        <authorList>
            <person name="Cao Y."/>
        </authorList>
    </citation>
    <scope>NUCLEOTIDE SEQUENCE</scope>
    <source>
        <strain evidence="4">KC 300</strain>
    </source>
</reference>
<feature type="non-terminal residue" evidence="4">
    <location>
        <position position="221"/>
    </location>
</feature>
<sequence>AVPAYWPATAVDAVQARMPHAIVVSDAVAALTALQSRPGLPARGLVLLCDVGATGTTLTLADAGAGFAPVGSSVRCDDFGGDAIDRAVLTHVLADIDAEESGTSAVASLTALRDECRLAKERLSFDTATGLTGPHAALRLTRAEVESLMREPVDHLMAAVFDLLQRNRVAPAQLAAVATVGGGARIPLVTQRLSEGLRLPVTTMPRPELAAAIGAALVARR</sequence>
<dbReference type="InterPro" id="IPR013126">
    <property type="entry name" value="Hsp_70_fam"/>
</dbReference>
<dbReference type="RefSeq" id="WP_302916728.1">
    <property type="nucleotide sequence ID" value="NZ_JAUMSQ010000368.1"/>
</dbReference>
<keyword evidence="2" id="KW-0067">ATP-binding</keyword>
<dbReference type="EMBL" id="JAUMSQ010000368">
    <property type="protein sequence ID" value="MDO3639696.1"/>
    <property type="molecule type" value="Genomic_DNA"/>
</dbReference>
<name>A0ABT8UPH8_9MYCO</name>
<dbReference type="InterPro" id="IPR043129">
    <property type="entry name" value="ATPase_NBD"/>
</dbReference>
<protein>
    <submittedName>
        <fullName evidence="4">Hsp70 family protein</fullName>
    </submittedName>
</protein>
<accession>A0ABT8UPH8</accession>
<organism evidence="4 5">
    <name type="scientific">Mycolicibacterium arseniciresistens</name>
    <dbReference type="NCBI Taxonomy" id="3062257"/>
    <lineage>
        <taxon>Bacteria</taxon>
        <taxon>Bacillati</taxon>
        <taxon>Actinomycetota</taxon>
        <taxon>Actinomycetes</taxon>
        <taxon>Mycobacteriales</taxon>
        <taxon>Mycobacteriaceae</taxon>
        <taxon>Mycolicibacterium</taxon>
    </lineage>
</organism>
<dbReference type="Proteomes" id="UP001168823">
    <property type="component" value="Unassembled WGS sequence"/>
</dbReference>
<feature type="non-terminal residue" evidence="4">
    <location>
        <position position="1"/>
    </location>
</feature>
<comment type="caution">
    <text evidence="4">The sequence shown here is derived from an EMBL/GenBank/DDBJ whole genome shotgun (WGS) entry which is preliminary data.</text>
</comment>
<dbReference type="Gene3D" id="3.30.420.40">
    <property type="match status" value="2"/>
</dbReference>
<dbReference type="Pfam" id="PF00012">
    <property type="entry name" value="HSP70"/>
    <property type="match status" value="1"/>
</dbReference>
<dbReference type="PANTHER" id="PTHR42749:SF1">
    <property type="entry name" value="CELL SHAPE-DETERMINING PROTEIN MREB"/>
    <property type="match status" value="1"/>
</dbReference>
<dbReference type="PANTHER" id="PTHR42749">
    <property type="entry name" value="CELL SHAPE-DETERMINING PROTEIN MREB"/>
    <property type="match status" value="1"/>
</dbReference>
<evidence type="ECO:0000256" key="2">
    <source>
        <dbReference type="ARBA" id="ARBA00022840"/>
    </source>
</evidence>
<keyword evidence="5" id="KW-1185">Reference proteome</keyword>
<proteinExistence type="predicted"/>
<evidence type="ECO:0000256" key="3">
    <source>
        <dbReference type="ARBA" id="ARBA00023186"/>
    </source>
</evidence>
<evidence type="ECO:0000313" key="5">
    <source>
        <dbReference type="Proteomes" id="UP001168823"/>
    </source>
</evidence>
<dbReference type="Gene3D" id="3.90.640.10">
    <property type="entry name" value="Actin, Chain A, domain 4"/>
    <property type="match status" value="1"/>
</dbReference>